<sequence length="419" mass="46972">MIDINNLNFSYNEEKVLKEINLEIGENRLIGVIGPNGSGKTTLIKCLTGINPVSDNEIFLGGNDISNLKRKDIAKYVSVVPQNTRVNFNFKVKEVISMGRLAYRSLLETSENRNENKEAVEEAMRLTETTEFKDRMASNLSGGQLQRVIIARALAQDTPILLLDEPTSHLDINHKIEIMSLAKDLSKEKLVIGVFHDLNLAAQYCDKLILLNQGKVKAKGDPGEVLRPKIIRESYGVNTIVKKHPIIDSVFVTPCAEEICEEDQEEKNVHVIAGMGSGSKIFYELNKRGYKISAGVINSLDTDTETADSMGIPVVKEKPFSAITEEKYQKNLDLIEEADAVVVSNLKFGEGNLKNLKALKYALDKDKKVISLSEDPIKERDHTKDYKATQLYKKLKEKGMKEVNNINKLIEEINHQDIT</sequence>
<dbReference type="EMBL" id="MSDW01000002">
    <property type="protein sequence ID" value="OKY77505.1"/>
    <property type="molecule type" value="Genomic_DNA"/>
</dbReference>
<dbReference type="PROSITE" id="PS00211">
    <property type="entry name" value="ABC_TRANSPORTER_1"/>
    <property type="match status" value="1"/>
</dbReference>
<dbReference type="SUPFAM" id="SSF52540">
    <property type="entry name" value="P-loop containing nucleoside triphosphate hydrolases"/>
    <property type="match status" value="1"/>
</dbReference>
<evidence type="ECO:0000256" key="4">
    <source>
        <dbReference type="ARBA" id="ARBA00022967"/>
    </source>
</evidence>
<accession>A0A1Q6DT02</accession>
<dbReference type="InterPro" id="IPR017871">
    <property type="entry name" value="ABC_transporter-like_CS"/>
</dbReference>
<dbReference type="InterPro" id="IPR003593">
    <property type="entry name" value="AAA+_ATPase"/>
</dbReference>
<dbReference type="PROSITE" id="PS50893">
    <property type="entry name" value="ABC_TRANSPORTER_2"/>
    <property type="match status" value="1"/>
</dbReference>
<dbReference type="Proteomes" id="UP000185744">
    <property type="component" value="Unassembled WGS sequence"/>
</dbReference>
<dbReference type="STRING" id="1903181.BTN85_2156"/>
<dbReference type="InterPro" id="IPR027417">
    <property type="entry name" value="P-loop_NTPase"/>
</dbReference>
<keyword evidence="1" id="KW-0813">Transport</keyword>
<protein>
    <submittedName>
        <fullName evidence="6">ABC-type cobalamin/Fe(3+)-siderophores transport system ATPase component</fullName>
    </submittedName>
</protein>
<gene>
    <name evidence="6" type="ORF">BTN85_2156</name>
</gene>
<dbReference type="PANTHER" id="PTHR42794">
    <property type="entry name" value="HEMIN IMPORT ATP-BINDING PROTEIN HMUV"/>
    <property type="match status" value="1"/>
</dbReference>
<keyword evidence="3" id="KW-0067">ATP-binding</keyword>
<dbReference type="GO" id="GO:0016887">
    <property type="term" value="F:ATP hydrolysis activity"/>
    <property type="evidence" value="ECO:0007669"/>
    <property type="project" value="InterPro"/>
</dbReference>
<keyword evidence="2" id="KW-0547">Nucleotide-binding</keyword>
<dbReference type="AlphaFoldDB" id="A0A1Q6DT02"/>
<evidence type="ECO:0000259" key="5">
    <source>
        <dbReference type="PROSITE" id="PS50893"/>
    </source>
</evidence>
<dbReference type="InParanoid" id="A0A1Q6DT02"/>
<evidence type="ECO:0000256" key="2">
    <source>
        <dbReference type="ARBA" id="ARBA00022741"/>
    </source>
</evidence>
<name>A0A1Q6DT02_METT1</name>
<comment type="caution">
    <text evidence="6">The sequence shown here is derived from an EMBL/GenBank/DDBJ whole genome shotgun (WGS) entry which is preliminary data.</text>
</comment>
<evidence type="ECO:0000256" key="1">
    <source>
        <dbReference type="ARBA" id="ARBA00022448"/>
    </source>
</evidence>
<feature type="domain" description="ABC transporter" evidence="5">
    <location>
        <begin position="2"/>
        <end position="238"/>
    </location>
</feature>
<dbReference type="PANTHER" id="PTHR42794:SF1">
    <property type="entry name" value="HEMIN IMPORT ATP-BINDING PROTEIN HMUV"/>
    <property type="match status" value="1"/>
</dbReference>
<evidence type="ECO:0000313" key="7">
    <source>
        <dbReference type="Proteomes" id="UP000185744"/>
    </source>
</evidence>
<evidence type="ECO:0000313" key="6">
    <source>
        <dbReference type="EMBL" id="OKY77505.1"/>
    </source>
</evidence>
<dbReference type="SMART" id="SM00382">
    <property type="entry name" value="AAA"/>
    <property type="match status" value="1"/>
</dbReference>
<dbReference type="FunFam" id="3.40.50.300:FF:000134">
    <property type="entry name" value="Iron-enterobactin ABC transporter ATP-binding protein"/>
    <property type="match status" value="1"/>
</dbReference>
<keyword evidence="4" id="KW-1278">Translocase</keyword>
<organism evidence="6 7">
    <name type="scientific">Methanohalarchaeum thermophilum</name>
    <dbReference type="NCBI Taxonomy" id="1903181"/>
    <lineage>
        <taxon>Archaea</taxon>
        <taxon>Methanobacteriati</taxon>
        <taxon>Methanobacteriota</taxon>
        <taxon>Methanonatronarchaeia</taxon>
        <taxon>Methanonatronarchaeales</taxon>
        <taxon>Methanonatronarchaeaceae</taxon>
        <taxon>Candidatus Methanohalarchaeum</taxon>
    </lineage>
</organism>
<dbReference type="Pfam" id="PF00005">
    <property type="entry name" value="ABC_tran"/>
    <property type="match status" value="1"/>
</dbReference>
<evidence type="ECO:0000256" key="3">
    <source>
        <dbReference type="ARBA" id="ARBA00022840"/>
    </source>
</evidence>
<dbReference type="CDD" id="cd03214">
    <property type="entry name" value="ABC_Iron-Siderophores_B12_Hemin"/>
    <property type="match status" value="1"/>
</dbReference>
<dbReference type="InterPro" id="IPR003439">
    <property type="entry name" value="ABC_transporter-like_ATP-bd"/>
</dbReference>
<reference evidence="6" key="1">
    <citation type="submission" date="2016-12" db="EMBL/GenBank/DDBJ databases">
        <title>Discovery of methanogenic haloarchaea.</title>
        <authorList>
            <person name="Sorokin D.Y."/>
            <person name="Makarova K.S."/>
            <person name="Abbas B."/>
            <person name="Ferrer M."/>
            <person name="Golyshin P.N."/>
        </authorList>
    </citation>
    <scope>NUCLEOTIDE SEQUENCE [LARGE SCALE GENOMIC DNA]</scope>
    <source>
        <strain evidence="6">HMET1</strain>
    </source>
</reference>
<dbReference type="GO" id="GO:0005524">
    <property type="term" value="F:ATP binding"/>
    <property type="evidence" value="ECO:0007669"/>
    <property type="project" value="UniProtKB-KW"/>
</dbReference>
<proteinExistence type="predicted"/>
<dbReference type="Gene3D" id="3.40.50.300">
    <property type="entry name" value="P-loop containing nucleotide triphosphate hydrolases"/>
    <property type="match status" value="1"/>
</dbReference>
<keyword evidence="7" id="KW-1185">Reference proteome</keyword>